<dbReference type="Pfam" id="PF13472">
    <property type="entry name" value="Lipase_GDSL_2"/>
    <property type="match status" value="1"/>
</dbReference>
<comment type="caution">
    <text evidence="2">The sequence shown here is derived from an EMBL/GenBank/DDBJ whole genome shotgun (WGS) entry which is preliminary data.</text>
</comment>
<dbReference type="InterPro" id="IPR051532">
    <property type="entry name" value="Ester_Hydrolysis_Enzymes"/>
</dbReference>
<accession>A0A3E1NDY0</accession>
<keyword evidence="3" id="KW-1185">Reference proteome</keyword>
<evidence type="ECO:0000313" key="2">
    <source>
        <dbReference type="EMBL" id="RFM26166.1"/>
    </source>
</evidence>
<dbReference type="PANTHER" id="PTHR30383">
    <property type="entry name" value="THIOESTERASE 1/PROTEASE 1/LYSOPHOSPHOLIPASE L1"/>
    <property type="match status" value="1"/>
</dbReference>
<dbReference type="GO" id="GO:0004622">
    <property type="term" value="F:phosphatidylcholine lysophospholipase activity"/>
    <property type="evidence" value="ECO:0007669"/>
    <property type="project" value="TreeGrafter"/>
</dbReference>
<evidence type="ECO:0000313" key="3">
    <source>
        <dbReference type="Proteomes" id="UP000261284"/>
    </source>
</evidence>
<proteinExistence type="predicted"/>
<dbReference type="CDD" id="cd01834">
    <property type="entry name" value="SGNH_hydrolase_like_2"/>
    <property type="match status" value="1"/>
</dbReference>
<dbReference type="InterPro" id="IPR036514">
    <property type="entry name" value="SGNH_hydro_sf"/>
</dbReference>
<protein>
    <submittedName>
        <fullName evidence="2">G-D-S-L family lipolytic protein</fullName>
    </submittedName>
</protein>
<reference evidence="2 3" key="1">
    <citation type="submission" date="2018-08" db="EMBL/GenBank/DDBJ databases">
        <title>Chitinophagaceae sp. K23C18032701, a novel bacterium isolated from forest soil.</title>
        <authorList>
            <person name="Wang C."/>
        </authorList>
    </citation>
    <scope>NUCLEOTIDE SEQUENCE [LARGE SCALE GENOMIC DNA]</scope>
    <source>
        <strain evidence="2 3">K23C18032701</strain>
    </source>
</reference>
<evidence type="ECO:0000259" key="1">
    <source>
        <dbReference type="Pfam" id="PF13472"/>
    </source>
</evidence>
<dbReference type="PANTHER" id="PTHR30383:SF5">
    <property type="entry name" value="SGNH HYDROLASE-TYPE ESTERASE DOMAIN-CONTAINING PROTEIN"/>
    <property type="match status" value="1"/>
</dbReference>
<dbReference type="InterPro" id="IPR013830">
    <property type="entry name" value="SGNH_hydro"/>
</dbReference>
<gene>
    <name evidence="2" type="ORF">DXN05_21440</name>
</gene>
<organism evidence="2 3">
    <name type="scientific">Deminuibacter soli</name>
    <dbReference type="NCBI Taxonomy" id="2291815"/>
    <lineage>
        <taxon>Bacteria</taxon>
        <taxon>Pseudomonadati</taxon>
        <taxon>Bacteroidota</taxon>
        <taxon>Chitinophagia</taxon>
        <taxon>Chitinophagales</taxon>
        <taxon>Chitinophagaceae</taxon>
        <taxon>Deminuibacter</taxon>
    </lineage>
</organism>
<feature type="domain" description="SGNH hydrolase-type esterase" evidence="1">
    <location>
        <begin position="32"/>
        <end position="217"/>
    </location>
</feature>
<name>A0A3E1NDY0_9BACT</name>
<dbReference type="Proteomes" id="UP000261284">
    <property type="component" value="Unassembled WGS sequence"/>
</dbReference>
<sequence length="227" mass="25513">MNLFVKRFSLLLFLPALAVLLGMAPPKKKVIFLGDSITYAGDLEGGYIRMMRDTLQHNGSDDRYELVGKGVGGNKIRDLLARIETDVIQQQPDIVFLMIGINDVGFFTWQPTVGGTFPDQYELGLSYIVKRLQEKHISVILCTPTIIGEKKHGSNPMDKQLDQYAAIMQKVAKKNGTLFCNIRKVFIDTLKTINPNNQQKGILTVDNVHMNEKGNKLIAETFLPFLK</sequence>
<dbReference type="SUPFAM" id="SSF52266">
    <property type="entry name" value="SGNH hydrolase"/>
    <property type="match status" value="1"/>
</dbReference>
<dbReference type="Gene3D" id="3.40.50.1110">
    <property type="entry name" value="SGNH hydrolase"/>
    <property type="match status" value="1"/>
</dbReference>
<dbReference type="EMBL" id="QTJU01000011">
    <property type="protein sequence ID" value="RFM26166.1"/>
    <property type="molecule type" value="Genomic_DNA"/>
</dbReference>
<dbReference type="AlphaFoldDB" id="A0A3E1NDY0"/>